<dbReference type="PANTHER" id="PTHR43778">
    <property type="entry name" value="PYRUVATE CARBOXYLASE"/>
    <property type="match status" value="1"/>
</dbReference>
<evidence type="ECO:0000256" key="7">
    <source>
        <dbReference type="ARBA" id="ARBA00023267"/>
    </source>
</evidence>
<feature type="modified residue" description="N6-carboxylysine" evidence="12">
    <location>
        <position position="704"/>
    </location>
</feature>
<feature type="binding site" evidence="10">
    <location>
        <position position="235"/>
    </location>
    <ligand>
        <name>ATP</name>
        <dbReference type="ChEBI" id="CHEBI:30616"/>
    </ligand>
</feature>
<feature type="active site" evidence="9">
    <location>
        <position position="292"/>
    </location>
</feature>
<feature type="binding site" evidence="10">
    <location>
        <position position="200"/>
    </location>
    <ligand>
        <name>ATP</name>
        <dbReference type="ChEBI" id="CHEBI:30616"/>
    </ligand>
</feature>
<dbReference type="GO" id="GO:0004736">
    <property type="term" value="F:pyruvate carboxylase activity"/>
    <property type="evidence" value="ECO:0007669"/>
    <property type="project" value="UniProtKB-EC"/>
</dbReference>
<dbReference type="Gene3D" id="3.20.20.70">
    <property type="entry name" value="Aldolase class I"/>
    <property type="match status" value="1"/>
</dbReference>
<dbReference type="Gene3D" id="2.40.50.100">
    <property type="match status" value="1"/>
</dbReference>
<dbReference type="GO" id="GO:0005737">
    <property type="term" value="C:cytoplasm"/>
    <property type="evidence" value="ECO:0007669"/>
    <property type="project" value="TreeGrafter"/>
</dbReference>
<evidence type="ECO:0000259" key="16">
    <source>
        <dbReference type="PROSITE" id="PS50979"/>
    </source>
</evidence>
<dbReference type="RefSeq" id="WP_118922319.1">
    <property type="nucleotide sequence ID" value="NZ_QXGH01000009.1"/>
</dbReference>
<dbReference type="InterPro" id="IPR013785">
    <property type="entry name" value="Aldolase_TIM"/>
</dbReference>
<dbReference type="EC" id="6.4.1.1" evidence="2 8"/>
<dbReference type="EMBL" id="QXGH01000009">
    <property type="protein sequence ID" value="RHW28761.1"/>
    <property type="molecule type" value="Genomic_DNA"/>
</dbReference>
<dbReference type="Pfam" id="PF02785">
    <property type="entry name" value="Biotin_carb_C"/>
    <property type="match status" value="1"/>
</dbReference>
<dbReference type="NCBIfam" id="NF006761">
    <property type="entry name" value="PRK09282.1"/>
    <property type="match status" value="1"/>
</dbReference>
<comment type="caution">
    <text evidence="18">The sequence shown here is derived from an EMBL/GenBank/DDBJ whole genome shotgun (WGS) entry which is preliminary data.</text>
</comment>
<dbReference type="InterPro" id="IPR055268">
    <property type="entry name" value="PCB-like"/>
</dbReference>
<dbReference type="Pfam" id="PF00364">
    <property type="entry name" value="Biotin_lipoyl"/>
    <property type="match status" value="1"/>
</dbReference>
<dbReference type="Pfam" id="PF02786">
    <property type="entry name" value="CPSase_L_D2"/>
    <property type="match status" value="1"/>
</dbReference>
<dbReference type="SUPFAM" id="SSF51569">
    <property type="entry name" value="Aldolase"/>
    <property type="match status" value="1"/>
</dbReference>
<accession>A0A417Y8A9</accession>
<dbReference type="InterPro" id="IPR005479">
    <property type="entry name" value="CPAse_ATP-bd"/>
</dbReference>
<dbReference type="InterPro" id="IPR011053">
    <property type="entry name" value="Single_hybrid_motif"/>
</dbReference>
<evidence type="ECO:0000256" key="8">
    <source>
        <dbReference type="PIRNR" id="PIRNR001594"/>
    </source>
</evidence>
<dbReference type="InterPro" id="IPR016185">
    <property type="entry name" value="PreATP-grasp_dom_sf"/>
</dbReference>
<dbReference type="SUPFAM" id="SSF52440">
    <property type="entry name" value="PreATP-grasp domain"/>
    <property type="match status" value="1"/>
</dbReference>
<dbReference type="InterPro" id="IPR005930">
    <property type="entry name" value="Pyruv_COase"/>
</dbReference>
<dbReference type="NCBIfam" id="NF009554">
    <property type="entry name" value="PRK12999.1"/>
    <property type="match status" value="1"/>
</dbReference>
<keyword evidence="18" id="KW-0670">Pyruvate</keyword>
<evidence type="ECO:0000256" key="5">
    <source>
        <dbReference type="ARBA" id="ARBA00022741"/>
    </source>
</evidence>
<dbReference type="AlphaFoldDB" id="A0A417Y8A9"/>
<keyword evidence="5 8" id="KW-0547">Nucleotide-binding</keyword>
<keyword evidence="6 8" id="KW-0067">ATP-binding</keyword>
<evidence type="ECO:0000256" key="6">
    <source>
        <dbReference type="ARBA" id="ARBA00022840"/>
    </source>
</evidence>
<feature type="region of interest" description="Disordered" evidence="13">
    <location>
        <begin position="932"/>
        <end position="962"/>
    </location>
</feature>
<dbReference type="Pfam" id="PF00289">
    <property type="entry name" value="Biotin_carb_N"/>
    <property type="match status" value="1"/>
</dbReference>
<feature type="binding site" evidence="11">
    <location>
        <position position="735"/>
    </location>
    <ligand>
        <name>Mn(2+)</name>
        <dbReference type="ChEBI" id="CHEBI:29035"/>
    </ligand>
</feature>
<dbReference type="PANTHER" id="PTHR43778:SF2">
    <property type="entry name" value="PYRUVATE CARBOXYLASE, MITOCHONDRIAL"/>
    <property type="match status" value="1"/>
</dbReference>
<dbReference type="SUPFAM" id="SSF51230">
    <property type="entry name" value="Single hybrid motif"/>
    <property type="match status" value="1"/>
</dbReference>
<evidence type="ECO:0000256" key="10">
    <source>
        <dbReference type="PIRSR" id="PIRSR001594-2"/>
    </source>
</evidence>
<feature type="binding site" evidence="10">
    <location>
        <position position="117"/>
    </location>
    <ligand>
        <name>ATP</name>
        <dbReference type="ChEBI" id="CHEBI:30616"/>
    </ligand>
</feature>
<keyword evidence="4 11" id="KW-0479">Metal-binding</keyword>
<feature type="binding site" evidence="10">
    <location>
        <position position="868"/>
    </location>
    <ligand>
        <name>substrate</name>
    </ligand>
</feature>
<protein>
    <recommendedName>
        <fullName evidence="2 8">Pyruvate carboxylase</fullName>
        <ecNumber evidence="2 8">6.4.1.1</ecNumber>
    </recommendedName>
</protein>
<dbReference type="InterPro" id="IPR005482">
    <property type="entry name" value="Biotin_COase_C"/>
</dbReference>
<dbReference type="FunFam" id="3.20.20.70:FF:000120">
    <property type="entry name" value="Pyruvate carboxylase"/>
    <property type="match status" value="1"/>
</dbReference>
<evidence type="ECO:0000256" key="1">
    <source>
        <dbReference type="ARBA" id="ARBA00001953"/>
    </source>
</evidence>
<evidence type="ECO:0000256" key="2">
    <source>
        <dbReference type="ARBA" id="ARBA00013057"/>
    </source>
</evidence>
<keyword evidence="19" id="KW-1185">Reference proteome</keyword>
<dbReference type="Pfam" id="PF00682">
    <property type="entry name" value="HMGL-like"/>
    <property type="match status" value="1"/>
</dbReference>
<comment type="function">
    <text evidence="8">Catalyzes a 2-step reaction, involving the ATP-dependent carboxylation of the covalently attached biotin in the first step and the transfer of the carboxyl group to pyruvate in the second.</text>
</comment>
<reference evidence="18 19" key="1">
    <citation type="submission" date="2018-09" db="EMBL/GenBank/DDBJ databases">
        <title>Genome sequencing of Nocardioides immobilis CCTCC AB 2017083 for comparison to Nocardioides silvaticus.</title>
        <authorList>
            <person name="Li C."/>
            <person name="Wang G."/>
        </authorList>
    </citation>
    <scope>NUCLEOTIDE SEQUENCE [LARGE SCALE GENOMIC DNA]</scope>
    <source>
        <strain evidence="18 19">CCTCC AB 2017083</strain>
    </source>
</reference>
<feature type="binding site" evidence="11">
    <location>
        <position position="534"/>
    </location>
    <ligand>
        <name>Mn(2+)</name>
        <dbReference type="ChEBI" id="CHEBI:29035"/>
    </ligand>
</feature>
<gene>
    <name evidence="18" type="ORF">D0Z08_02610</name>
</gene>
<feature type="binding site" description="via carbamate group" evidence="11">
    <location>
        <position position="704"/>
    </location>
    <ligand>
        <name>Mn(2+)</name>
        <dbReference type="ChEBI" id="CHEBI:29035"/>
    </ligand>
</feature>
<evidence type="ECO:0000259" key="15">
    <source>
        <dbReference type="PROSITE" id="PS50975"/>
    </source>
</evidence>
<evidence type="ECO:0000259" key="14">
    <source>
        <dbReference type="PROSITE" id="PS50968"/>
    </source>
</evidence>
<sequence>MFSKVLVANRGEIAIRAFRAAYEMGAGTVAVFPYEDRWSEHRLRADEAYEIGERGHPVRNYLDPEAIVEVAVRAGADAVYPGYGFLSENPNLAEACVNAGITFVGPPSTVLELTGNKARAIAAAREAGVPTLAGVDPSTDVDSLVEAASALPFPVFVKAVAGGGGRGMRRVDDKAKLREAIEACMREGEAAFGDATVFVEQAVVDPRHIEVQILADHTGEVIHLFERDCSVQRRHQKVVEIAPAPHLDPELRERICADAVRFARAIGYRNAGTVEFLLDPQGNYVFIEMNPRIQVEHTVTEEVTDVDLVQSQLRIAAGETLADLGLTQDSIRLRGAALQCRITTEDPANGFRPDTGKITTYRSPGGPGVRLDGGTTYNGAEVSPHFDSMLAKLTCRGRTFDEAVQKAQRAVAEFRIRGVRTNLGFLQAVLRDPDFTAGGVTTSFIDTHPQLLVARKSVDQGGQLLRYLAETTVNKPYGEPPVTLEPVTKLPPLSLEAHAPDGTRQQLLRFGPEEFARRLREQKEVAVTDTTFRDAHQSLLATRVRTIDLLGAAGHVARMTPQLWSVECWGGATYDVALRFLSEDPWDRLARLRQAMPNICLQMLLRGRNTVGYTPYPTEVTTAFVDEAAATGIDVFRIFDALNDVEQMRPAIDAVRSTTTAVAEVALCYTGDLSDPGEKLYTLDYYLRLAEQIVDAGAHVLAIKDMAGLLRAPAARRLVTALRERFDLPVHLHTHDTPGGQLATLLAAIDAGVDAVDAAAASMSGTTSQPSLTALVAATDHSDRETGLDIGAVSALEPYWEAVRRVYAPFESGLASPTGRVYRHEIPGGQLSNLRQQAIALGLGERFEQVEDMYAAANDILGNVPKVTPSSKVIGDLALALVGLGADPAEFADDPGSFDIPASVIGFLHGELGDPPGGWPEPFRTKALEGREWTPPAAELSEQDRHSLTVSSGTSGDRRHTLNRLLFPGPTKEFDAAQTTYGDVSILPTLEYLYGLRVGEEHAFDLEEGRRLLLGLEAIGEPDERGYRTVLCRMNGQLRPIPVRDLSITADAAGAEKADPGNPDHVAAPYQGAVTVVVAEGDEVEAGATVATIEAMKMEASITAPRAGKVARLGFTGTRPVEGGDLVLVLE</sequence>
<dbReference type="InterPro" id="IPR011054">
    <property type="entry name" value="Rudment_hybrid_motif"/>
</dbReference>
<dbReference type="InterPro" id="IPR005481">
    <property type="entry name" value="BC-like_N"/>
</dbReference>
<feature type="domain" description="Lipoyl-binding" evidence="14">
    <location>
        <begin position="1057"/>
        <end position="1131"/>
    </location>
</feature>
<feature type="modified residue" description="N6-biotinyllysine" evidence="12">
    <location>
        <position position="1097"/>
    </location>
</feature>
<dbReference type="Proteomes" id="UP000283644">
    <property type="component" value="Unassembled WGS sequence"/>
</dbReference>
<dbReference type="InterPro" id="IPR011764">
    <property type="entry name" value="Biotin_carboxylation_dom"/>
</dbReference>
<feature type="binding site" evidence="10">
    <location>
        <position position="606"/>
    </location>
    <ligand>
        <name>substrate</name>
    </ligand>
</feature>
<evidence type="ECO:0000259" key="17">
    <source>
        <dbReference type="PROSITE" id="PS50991"/>
    </source>
</evidence>
<feature type="domain" description="Biotin carboxylation" evidence="16">
    <location>
        <begin position="1"/>
        <end position="450"/>
    </location>
</feature>
<feature type="domain" description="Pyruvate carboxyltransferase" evidence="17">
    <location>
        <begin position="525"/>
        <end position="794"/>
    </location>
</feature>
<proteinExistence type="predicted"/>
<dbReference type="InterPro" id="IPR000089">
    <property type="entry name" value="Biotin_lipoyl"/>
</dbReference>
<evidence type="ECO:0000256" key="12">
    <source>
        <dbReference type="PIRSR" id="PIRSR001594-4"/>
    </source>
</evidence>
<feature type="domain" description="ATP-grasp" evidence="15">
    <location>
        <begin position="121"/>
        <end position="317"/>
    </location>
</feature>
<evidence type="ECO:0000256" key="3">
    <source>
        <dbReference type="ARBA" id="ARBA00022598"/>
    </source>
</evidence>
<dbReference type="PROSITE" id="PS00867">
    <property type="entry name" value="CPSASE_2"/>
    <property type="match status" value="1"/>
</dbReference>
<dbReference type="SUPFAM" id="SSF56059">
    <property type="entry name" value="Glutathione synthetase ATP-binding domain-like"/>
    <property type="match status" value="1"/>
</dbReference>
<dbReference type="PROSITE" id="PS50991">
    <property type="entry name" value="PYR_CT"/>
    <property type="match status" value="1"/>
</dbReference>
<dbReference type="GO" id="GO:0046872">
    <property type="term" value="F:metal ion binding"/>
    <property type="evidence" value="ECO:0007669"/>
    <property type="project" value="UniProtKB-KW"/>
</dbReference>
<evidence type="ECO:0000256" key="13">
    <source>
        <dbReference type="SAM" id="MobiDB-lite"/>
    </source>
</evidence>
<dbReference type="Gene3D" id="3.10.600.10">
    <property type="entry name" value="pyruvate carboxylase f1077a mutant domain"/>
    <property type="match status" value="1"/>
</dbReference>
<comment type="cofactor">
    <cofactor evidence="1 8">
        <name>biotin</name>
        <dbReference type="ChEBI" id="CHEBI:57586"/>
    </cofactor>
</comment>
<dbReference type="SMART" id="SM00878">
    <property type="entry name" value="Biotin_carb_C"/>
    <property type="match status" value="1"/>
</dbReference>
<dbReference type="GO" id="GO:0006094">
    <property type="term" value="P:gluconeogenesis"/>
    <property type="evidence" value="ECO:0007669"/>
    <property type="project" value="InterPro"/>
</dbReference>
<dbReference type="PIRSF" id="PIRSF001594">
    <property type="entry name" value="Pyruv_carbox"/>
    <property type="match status" value="1"/>
</dbReference>
<dbReference type="InterPro" id="IPR011761">
    <property type="entry name" value="ATP-grasp"/>
</dbReference>
<evidence type="ECO:0000313" key="18">
    <source>
        <dbReference type="EMBL" id="RHW28761.1"/>
    </source>
</evidence>
<name>A0A417Y8A9_9ACTN</name>
<keyword evidence="7 8" id="KW-0092">Biotin</keyword>
<dbReference type="OrthoDB" id="3754062at2"/>
<dbReference type="SUPFAM" id="SSF51246">
    <property type="entry name" value="Rudiment single hybrid motif"/>
    <property type="match status" value="1"/>
</dbReference>
<evidence type="ECO:0000256" key="11">
    <source>
        <dbReference type="PIRSR" id="PIRSR001594-3"/>
    </source>
</evidence>
<dbReference type="CDD" id="cd06850">
    <property type="entry name" value="biotinyl_domain"/>
    <property type="match status" value="1"/>
</dbReference>
<dbReference type="InterPro" id="IPR000891">
    <property type="entry name" value="PYR_CT"/>
</dbReference>
<dbReference type="SUPFAM" id="SSF89000">
    <property type="entry name" value="post-HMGL domain-like"/>
    <property type="match status" value="1"/>
</dbReference>
<dbReference type="InterPro" id="IPR003379">
    <property type="entry name" value="Carboxylase_cons_dom"/>
</dbReference>
<feature type="binding site" evidence="11">
    <location>
        <position position="733"/>
    </location>
    <ligand>
        <name>Mn(2+)</name>
        <dbReference type="ChEBI" id="CHEBI:29035"/>
    </ligand>
</feature>
<dbReference type="CDD" id="cd07937">
    <property type="entry name" value="DRE_TIM_PC_TC_5S"/>
    <property type="match status" value="1"/>
</dbReference>
<organism evidence="18 19">
    <name type="scientific">Nocardioides immobilis</name>
    <dbReference type="NCBI Taxonomy" id="2049295"/>
    <lineage>
        <taxon>Bacteria</taxon>
        <taxon>Bacillati</taxon>
        <taxon>Actinomycetota</taxon>
        <taxon>Actinomycetes</taxon>
        <taxon>Propionibacteriales</taxon>
        <taxon>Nocardioidaceae</taxon>
        <taxon>Nocardioides</taxon>
    </lineage>
</organism>
<comment type="catalytic activity">
    <reaction evidence="8">
        <text>hydrogencarbonate + pyruvate + ATP = oxaloacetate + ADP + phosphate + H(+)</text>
        <dbReference type="Rhea" id="RHEA:20844"/>
        <dbReference type="ChEBI" id="CHEBI:15361"/>
        <dbReference type="ChEBI" id="CHEBI:15378"/>
        <dbReference type="ChEBI" id="CHEBI:16452"/>
        <dbReference type="ChEBI" id="CHEBI:17544"/>
        <dbReference type="ChEBI" id="CHEBI:30616"/>
        <dbReference type="ChEBI" id="CHEBI:43474"/>
        <dbReference type="ChEBI" id="CHEBI:456216"/>
        <dbReference type="EC" id="6.4.1.1"/>
    </reaction>
</comment>
<dbReference type="NCBIfam" id="TIGR01235">
    <property type="entry name" value="pyruv_carbox"/>
    <property type="match status" value="1"/>
</dbReference>
<dbReference type="PROSITE" id="PS50975">
    <property type="entry name" value="ATP_GRASP"/>
    <property type="match status" value="1"/>
</dbReference>
<dbReference type="Gene3D" id="3.30.470.20">
    <property type="entry name" value="ATP-grasp fold, B domain"/>
    <property type="match status" value="1"/>
</dbReference>
<evidence type="ECO:0000256" key="4">
    <source>
        <dbReference type="ARBA" id="ARBA00022723"/>
    </source>
</evidence>
<dbReference type="PROSITE" id="PS50968">
    <property type="entry name" value="BIOTINYL_LIPOYL"/>
    <property type="match status" value="1"/>
</dbReference>
<keyword evidence="3 8" id="KW-0436">Ligase</keyword>
<dbReference type="PROSITE" id="PS50979">
    <property type="entry name" value="BC"/>
    <property type="match status" value="1"/>
</dbReference>
<evidence type="ECO:0000256" key="9">
    <source>
        <dbReference type="PIRSR" id="PIRSR001594-1"/>
    </source>
</evidence>
<dbReference type="GO" id="GO:0005524">
    <property type="term" value="F:ATP binding"/>
    <property type="evidence" value="ECO:0007669"/>
    <property type="project" value="UniProtKB-UniRule"/>
</dbReference>
<evidence type="ECO:0000313" key="19">
    <source>
        <dbReference type="Proteomes" id="UP000283644"/>
    </source>
</evidence>
<dbReference type="Pfam" id="PF02436">
    <property type="entry name" value="PYC_OADA"/>
    <property type="match status" value="1"/>
</dbReference>